<dbReference type="Gene3D" id="1.10.630.10">
    <property type="entry name" value="Cytochrome P450"/>
    <property type="match status" value="1"/>
</dbReference>
<dbReference type="GO" id="GO:0016705">
    <property type="term" value="F:oxidoreductase activity, acting on paired donors, with incorporation or reduction of molecular oxygen"/>
    <property type="evidence" value="ECO:0007669"/>
    <property type="project" value="InterPro"/>
</dbReference>
<gene>
    <name evidence="4" type="ORF">C7I84_02585</name>
</gene>
<accession>A0A2P7SS00</accession>
<comment type="similarity">
    <text evidence="2">Belongs to the cytochrome P450 family.</text>
</comment>
<evidence type="ECO:0000256" key="1">
    <source>
        <dbReference type="ARBA" id="ARBA00001971"/>
    </source>
</evidence>
<name>A0A2P7SS00_9HYPH</name>
<dbReference type="Proteomes" id="UP000241229">
    <property type="component" value="Unassembled WGS sequence"/>
</dbReference>
<reference evidence="4 5" key="1">
    <citation type="submission" date="2018-03" db="EMBL/GenBank/DDBJ databases">
        <title>The draft genome of Mesorhizobium sp. 6GN-30.</title>
        <authorList>
            <person name="Liu L."/>
            <person name="Li L."/>
            <person name="Wang T."/>
            <person name="Zhang X."/>
            <person name="Liang L."/>
        </authorList>
    </citation>
    <scope>NUCLEOTIDE SEQUENCE [LARGE SCALE GENOMIC DNA]</scope>
    <source>
        <strain evidence="4 5">6GN30</strain>
    </source>
</reference>
<dbReference type="GO" id="GO:0005506">
    <property type="term" value="F:iron ion binding"/>
    <property type="evidence" value="ECO:0007669"/>
    <property type="project" value="InterPro"/>
</dbReference>
<dbReference type="PANTHER" id="PTHR46696">
    <property type="entry name" value="P450, PUTATIVE (EUROFUNG)-RELATED"/>
    <property type="match status" value="1"/>
</dbReference>
<dbReference type="OrthoDB" id="9801155at2"/>
<feature type="region of interest" description="Disordered" evidence="3">
    <location>
        <begin position="63"/>
        <end position="90"/>
    </location>
</feature>
<dbReference type="AlphaFoldDB" id="A0A2P7SS00"/>
<comment type="cofactor">
    <cofactor evidence="1">
        <name>heme</name>
        <dbReference type="ChEBI" id="CHEBI:30413"/>
    </cofactor>
</comment>
<dbReference type="EMBL" id="PXYK01000002">
    <property type="protein sequence ID" value="PSJ65251.1"/>
    <property type="molecule type" value="Genomic_DNA"/>
</dbReference>
<comment type="caution">
    <text evidence="4">The sequence shown here is derived from an EMBL/GenBank/DDBJ whole genome shotgun (WGS) entry which is preliminary data.</text>
</comment>
<dbReference type="PANTHER" id="PTHR46696:SF1">
    <property type="entry name" value="CYTOCHROME P450 YJIB-RELATED"/>
    <property type="match status" value="1"/>
</dbReference>
<dbReference type="PRINTS" id="PR00359">
    <property type="entry name" value="BP450"/>
</dbReference>
<dbReference type="InterPro" id="IPR001128">
    <property type="entry name" value="Cyt_P450"/>
</dbReference>
<dbReference type="GO" id="GO:0004497">
    <property type="term" value="F:monooxygenase activity"/>
    <property type="evidence" value="ECO:0007669"/>
    <property type="project" value="InterPro"/>
</dbReference>
<dbReference type="GO" id="GO:0020037">
    <property type="term" value="F:heme binding"/>
    <property type="evidence" value="ECO:0007669"/>
    <property type="project" value="InterPro"/>
</dbReference>
<dbReference type="InterPro" id="IPR002397">
    <property type="entry name" value="Cyt_P450_B"/>
</dbReference>
<dbReference type="SUPFAM" id="SSF48264">
    <property type="entry name" value="Cytochrome P450"/>
    <property type="match status" value="1"/>
</dbReference>
<evidence type="ECO:0000256" key="3">
    <source>
        <dbReference type="SAM" id="MobiDB-lite"/>
    </source>
</evidence>
<dbReference type="Pfam" id="PF00067">
    <property type="entry name" value="p450"/>
    <property type="match status" value="1"/>
</dbReference>
<protein>
    <submittedName>
        <fullName evidence="4">Cytochrome P450</fullName>
    </submittedName>
</protein>
<evidence type="ECO:0000313" key="4">
    <source>
        <dbReference type="EMBL" id="PSJ65251.1"/>
    </source>
</evidence>
<sequence>MVTVSAKAVVADSDSPAASATPASIFNSMNSSQSFGFPSAGCGCPAQAYVPCGVTEPGAAVPHLGDGEAGPGRLHLPCSDRGGRRMAAPAQKSDLLEPPAMTLDPYAMAVLEDPLPFYRALLEAGPVVWFEKYGVYGVGRYDELRQVVTDHSRFTASSGVGITDARKPEFRGRPPSALVEVDPPQHTDTRRVANRIMSPLVIRKWRSLFEEKAKLAVDAILDKGTFDGVRDLVEAVVFGGFPVAMGIRFDADAIRAIGYMSFNQTGPENELYFKGMKAGEPYLDWFMAACQRDAVAPGSIADAFFQAEEAGELLPGIASNITRSLVRGGMDTTISGMSAALLLLASHPDQWAVLKQNPGRARFVFDEAIRLQAPNHLVYRCTTGDTELSGRFLRGDTKVATFPTAANRDPRKWERPDDFDVMRDTANVHMSFGAADHNCIGQNVARMEAECMLVELVRRVGTIEPAGEPQYLIHNQLRILERLPLSVTPA</sequence>
<proteinExistence type="inferred from homology"/>
<evidence type="ECO:0000313" key="5">
    <source>
        <dbReference type="Proteomes" id="UP000241229"/>
    </source>
</evidence>
<keyword evidence="5" id="KW-1185">Reference proteome</keyword>
<dbReference type="InterPro" id="IPR036396">
    <property type="entry name" value="Cyt_P450_sf"/>
</dbReference>
<organism evidence="4 5">
    <name type="scientific">Kumtagia ephedrae</name>
    <dbReference type="NCBI Taxonomy" id="2116701"/>
    <lineage>
        <taxon>Bacteria</taxon>
        <taxon>Pseudomonadati</taxon>
        <taxon>Pseudomonadota</taxon>
        <taxon>Alphaproteobacteria</taxon>
        <taxon>Hyphomicrobiales</taxon>
        <taxon>Phyllobacteriaceae</taxon>
        <taxon>Kumtagia</taxon>
    </lineage>
</organism>
<evidence type="ECO:0000256" key="2">
    <source>
        <dbReference type="ARBA" id="ARBA00010617"/>
    </source>
</evidence>